<evidence type="ECO:0000313" key="4">
    <source>
        <dbReference type="Proteomes" id="UP001606303"/>
    </source>
</evidence>
<reference evidence="3 4" key="1">
    <citation type="submission" date="2024-08" db="EMBL/GenBank/DDBJ databases">
        <authorList>
            <person name="Lu H."/>
        </authorList>
    </citation>
    <scope>NUCLEOTIDE SEQUENCE [LARGE SCALE GENOMIC DNA]</scope>
    <source>
        <strain evidence="3 4">BYS87W</strain>
    </source>
</reference>
<organism evidence="3 4">
    <name type="scientific">Pelomonas baiyunensis</name>
    <dbReference type="NCBI Taxonomy" id="3299026"/>
    <lineage>
        <taxon>Bacteria</taxon>
        <taxon>Pseudomonadati</taxon>
        <taxon>Pseudomonadota</taxon>
        <taxon>Betaproteobacteria</taxon>
        <taxon>Burkholderiales</taxon>
        <taxon>Sphaerotilaceae</taxon>
        <taxon>Roseateles</taxon>
    </lineage>
</organism>
<keyword evidence="4" id="KW-1185">Reference proteome</keyword>
<dbReference type="SUPFAM" id="SSF52172">
    <property type="entry name" value="CheY-like"/>
    <property type="match status" value="1"/>
</dbReference>
<dbReference type="RefSeq" id="WP_394385923.1">
    <property type="nucleotide sequence ID" value="NZ_JBIGIB010000004.1"/>
</dbReference>
<evidence type="ECO:0000256" key="1">
    <source>
        <dbReference type="PROSITE-ProRule" id="PRU00169"/>
    </source>
</evidence>
<name>A0ABW7H1H4_9BURK</name>
<accession>A0ABW7H1H4</accession>
<gene>
    <name evidence="3" type="ORF">ACG01O_15510</name>
</gene>
<dbReference type="PANTHER" id="PTHR44520:SF2">
    <property type="entry name" value="RESPONSE REGULATOR RCP1"/>
    <property type="match status" value="1"/>
</dbReference>
<dbReference type="SMART" id="SM00448">
    <property type="entry name" value="REC"/>
    <property type="match status" value="1"/>
</dbReference>
<evidence type="ECO:0000313" key="3">
    <source>
        <dbReference type="EMBL" id="MFG6468033.1"/>
    </source>
</evidence>
<dbReference type="Pfam" id="PF00072">
    <property type="entry name" value="Response_reg"/>
    <property type="match status" value="1"/>
</dbReference>
<dbReference type="PROSITE" id="PS50110">
    <property type="entry name" value="RESPONSE_REGULATORY"/>
    <property type="match status" value="1"/>
</dbReference>
<dbReference type="Proteomes" id="UP001606303">
    <property type="component" value="Unassembled WGS sequence"/>
</dbReference>
<dbReference type="InterPro" id="IPR001789">
    <property type="entry name" value="Sig_transdc_resp-reg_receiver"/>
</dbReference>
<comment type="caution">
    <text evidence="3">The sequence shown here is derived from an EMBL/GenBank/DDBJ whole genome shotgun (WGS) entry which is preliminary data.</text>
</comment>
<dbReference type="PANTHER" id="PTHR44520">
    <property type="entry name" value="RESPONSE REGULATOR RCP1-RELATED"/>
    <property type="match status" value="1"/>
</dbReference>
<dbReference type="EMBL" id="JBIGIB010000004">
    <property type="protein sequence ID" value="MFG6468033.1"/>
    <property type="molecule type" value="Genomic_DNA"/>
</dbReference>
<dbReference type="InterPro" id="IPR052893">
    <property type="entry name" value="TCS_response_regulator"/>
</dbReference>
<feature type="domain" description="Response regulatory" evidence="2">
    <location>
        <begin position="5"/>
        <end position="128"/>
    </location>
</feature>
<keyword evidence="1" id="KW-0597">Phosphoprotein</keyword>
<sequence length="132" mass="14343">MKPLPVLLVDDSEFDRMYTSVILGRTGLPWAVQECESAAEALQSIAQAPGRTALILLDINMPGMDGFEFLDAFDRLPAAQRGDTAVVVMSSSPLESDRQRALAHGVVKDYLVKPLTLDQAQRLATHPRVAPA</sequence>
<feature type="modified residue" description="4-aspartylphosphate" evidence="1">
    <location>
        <position position="58"/>
    </location>
</feature>
<dbReference type="InterPro" id="IPR011006">
    <property type="entry name" value="CheY-like_superfamily"/>
</dbReference>
<evidence type="ECO:0000259" key="2">
    <source>
        <dbReference type="PROSITE" id="PS50110"/>
    </source>
</evidence>
<protein>
    <submittedName>
        <fullName evidence="3">Response regulator</fullName>
    </submittedName>
</protein>
<proteinExistence type="predicted"/>
<dbReference type="Gene3D" id="3.40.50.2300">
    <property type="match status" value="1"/>
</dbReference>